<organism evidence="9 10">
    <name type="scientific">Jaminaea rosea</name>
    <dbReference type="NCBI Taxonomy" id="1569628"/>
    <lineage>
        <taxon>Eukaryota</taxon>
        <taxon>Fungi</taxon>
        <taxon>Dikarya</taxon>
        <taxon>Basidiomycota</taxon>
        <taxon>Ustilaginomycotina</taxon>
        <taxon>Exobasidiomycetes</taxon>
        <taxon>Microstromatales</taxon>
        <taxon>Microstromatales incertae sedis</taxon>
        <taxon>Jaminaea</taxon>
    </lineage>
</organism>
<feature type="region of interest" description="Disordered" evidence="5">
    <location>
        <begin position="1440"/>
        <end position="2217"/>
    </location>
</feature>
<feature type="compositionally biased region" description="Low complexity" evidence="5">
    <location>
        <begin position="1704"/>
        <end position="1721"/>
    </location>
</feature>
<keyword evidence="10" id="KW-1185">Reference proteome</keyword>
<dbReference type="OrthoDB" id="29024at2759"/>
<evidence type="ECO:0000256" key="3">
    <source>
        <dbReference type="ARBA" id="ARBA00019596"/>
    </source>
</evidence>
<feature type="compositionally biased region" description="Low complexity" evidence="5">
    <location>
        <begin position="1484"/>
        <end position="1506"/>
    </location>
</feature>
<feature type="compositionally biased region" description="Low complexity" evidence="5">
    <location>
        <begin position="2165"/>
        <end position="2174"/>
    </location>
</feature>
<feature type="compositionally biased region" description="Polar residues" evidence="5">
    <location>
        <begin position="1576"/>
        <end position="1588"/>
    </location>
</feature>
<dbReference type="PANTHER" id="PTHR21597:SF0">
    <property type="entry name" value="THO COMPLEX SUBUNIT 2"/>
    <property type="match status" value="1"/>
</dbReference>
<dbReference type="Pfam" id="PF11262">
    <property type="entry name" value="Tho2"/>
    <property type="match status" value="1"/>
</dbReference>
<evidence type="ECO:0000256" key="2">
    <source>
        <dbReference type="ARBA" id="ARBA00007857"/>
    </source>
</evidence>
<dbReference type="Proteomes" id="UP000245884">
    <property type="component" value="Unassembled WGS sequence"/>
</dbReference>
<reference evidence="9 10" key="1">
    <citation type="journal article" date="2018" name="Mol. Biol. Evol.">
        <title>Broad Genomic Sampling Reveals a Smut Pathogenic Ancestry of the Fungal Clade Ustilaginomycotina.</title>
        <authorList>
            <person name="Kijpornyongpan T."/>
            <person name="Mondo S.J."/>
            <person name="Barry K."/>
            <person name="Sandor L."/>
            <person name="Lee J."/>
            <person name="Lipzen A."/>
            <person name="Pangilinan J."/>
            <person name="LaButti K."/>
            <person name="Hainaut M."/>
            <person name="Henrissat B."/>
            <person name="Grigoriev I.V."/>
            <person name="Spatafora J.W."/>
            <person name="Aime M.C."/>
        </authorList>
    </citation>
    <scope>NUCLEOTIDE SEQUENCE [LARGE SCALE GENOMIC DNA]</scope>
    <source>
        <strain evidence="9 10">MCA 5214</strain>
    </source>
</reference>
<evidence type="ECO:0000256" key="4">
    <source>
        <dbReference type="ARBA" id="ARBA00023242"/>
    </source>
</evidence>
<dbReference type="InterPro" id="IPR032302">
    <property type="entry name" value="THOC2_N"/>
</dbReference>
<dbReference type="STRING" id="1569628.A0A316UZI4"/>
<feature type="compositionally biased region" description="Low complexity" evidence="5">
    <location>
        <begin position="1956"/>
        <end position="1969"/>
    </location>
</feature>
<feature type="region of interest" description="Disordered" evidence="5">
    <location>
        <begin position="86"/>
        <end position="117"/>
    </location>
</feature>
<dbReference type="PANTHER" id="PTHR21597">
    <property type="entry name" value="THO2 PROTEIN"/>
    <property type="match status" value="1"/>
</dbReference>
<dbReference type="GeneID" id="37027008"/>
<feature type="compositionally biased region" description="Basic and acidic residues" evidence="5">
    <location>
        <begin position="1753"/>
        <end position="1843"/>
    </location>
</feature>
<dbReference type="RefSeq" id="XP_025365321.1">
    <property type="nucleotide sequence ID" value="XM_025505185.1"/>
</dbReference>
<dbReference type="InterPro" id="IPR021418">
    <property type="entry name" value="THO_THOC2_C"/>
</dbReference>
<feature type="compositionally biased region" description="Basic and acidic residues" evidence="5">
    <location>
        <begin position="1867"/>
        <end position="1892"/>
    </location>
</feature>
<feature type="compositionally biased region" description="Basic and acidic residues" evidence="5">
    <location>
        <begin position="1049"/>
        <end position="1074"/>
    </location>
</feature>
<evidence type="ECO:0000259" key="6">
    <source>
        <dbReference type="Pfam" id="PF11262"/>
    </source>
</evidence>
<feature type="domain" description="THO complex subunitTHOC2 N-terminal" evidence="7">
    <location>
        <begin position="754"/>
        <end position="829"/>
    </location>
</feature>
<evidence type="ECO:0000259" key="8">
    <source>
        <dbReference type="Pfam" id="PF16134"/>
    </source>
</evidence>
<comment type="similarity">
    <text evidence="2">Belongs to the THOC2 family.</text>
</comment>
<proteinExistence type="inferred from homology"/>
<evidence type="ECO:0000313" key="10">
    <source>
        <dbReference type="Proteomes" id="UP000245884"/>
    </source>
</evidence>
<feature type="compositionally biased region" description="Gly residues" evidence="5">
    <location>
        <begin position="2077"/>
        <end position="2110"/>
    </location>
</feature>
<feature type="compositionally biased region" description="Basic and acidic residues" evidence="5">
    <location>
        <begin position="1657"/>
        <end position="1703"/>
    </location>
</feature>
<gene>
    <name evidence="9" type="ORF">BDZ90DRAFT_229713</name>
</gene>
<feature type="compositionally biased region" description="Basic and acidic residues" evidence="5">
    <location>
        <begin position="2150"/>
        <end position="2164"/>
    </location>
</feature>
<feature type="compositionally biased region" description="Basic and acidic residues" evidence="5">
    <location>
        <begin position="1440"/>
        <end position="1467"/>
    </location>
</feature>
<feature type="compositionally biased region" description="Polar residues" evidence="5">
    <location>
        <begin position="1612"/>
        <end position="1622"/>
    </location>
</feature>
<evidence type="ECO:0000256" key="1">
    <source>
        <dbReference type="ARBA" id="ARBA00004123"/>
    </source>
</evidence>
<dbReference type="GO" id="GO:0000445">
    <property type="term" value="C:THO complex part of transcription export complex"/>
    <property type="evidence" value="ECO:0007669"/>
    <property type="project" value="TreeGrafter"/>
</dbReference>
<evidence type="ECO:0000256" key="5">
    <source>
        <dbReference type="SAM" id="MobiDB-lite"/>
    </source>
</evidence>
<dbReference type="InterPro" id="IPR040007">
    <property type="entry name" value="Tho2"/>
</dbReference>
<dbReference type="EMBL" id="KZ819662">
    <property type="protein sequence ID" value="PWN30709.1"/>
    <property type="molecule type" value="Genomic_DNA"/>
</dbReference>
<protein>
    <recommendedName>
        <fullName evidence="3">THO complex subunit 2</fullName>
    </recommendedName>
</protein>
<feature type="compositionally biased region" description="Low complexity" evidence="5">
    <location>
        <begin position="2040"/>
        <end position="2055"/>
    </location>
</feature>
<feature type="region of interest" description="Disordered" evidence="5">
    <location>
        <begin position="1"/>
        <end position="26"/>
    </location>
</feature>
<keyword evidence="4" id="KW-0539">Nucleus</keyword>
<accession>A0A316UZI4</accession>
<sequence>MVTTGSSIGPHDSATGAGDVVSSSLRSWDQGGREQLYAAFQSASNDSPDNAVSPVLVHLLGALLSSHVLSPQLSVQDFRSLFEAISPPRDDADKADASEVSNSPGPSRHASATPVPSAPQAPILSSYFSNSLLDVIWAVDVEIDMRRDAAGLTPSDVKGKATSPAQEAETAKTRLADLVAGLITSNHLARIAVAERLDVPLLVAIGLVSDEADFNRKGVRINTANLYKQQKFNLLREENEGYSGLMNEILGGMGPPITVLYDVSSIDEPHNWQTAPTQVVEQERPAERNRRVRAVMRNISALIGYFDLDPNRVLDIILDLFSTNVTLHWPFFLALLWASPWARGRKRAQQQQQDGADAMDVDETLEIAGIPIRIDKAWGNHTCAQLVGFKFDYYRQQDTREDVPVDLYTMSALLIQHGFVRFADLWPHLSPDEEGMKKLSTAYTTSLKDKANSARSNALTMAAPLADDEGGAAAGDATKAAAEAAAAAAAVKEPPNQVLGLLKALLATGQLDYSLFILALHPWLIGAFPEVADLLIRLVKEAIRPVYEPMSSASQVSILAEEASNAARPRYDTRNQAVLPLSPPRLYATSLAPEPPATATSRFVFAFGDCWKKQLPICTKSADLVKTLVPLLRVLGVALHRDFELFQQICRLGRVQLKAANLDEDIKGAWLEIVRFHLFPALSLTAGNSGLLNELWSLLKTLSYTERFSLYGEWKNELYRRPEVRFRQLETEKEARGILKRISKDNLKLSGRALAKASHANPLIFFTVALNQVQVYDNMIPHIAECAKYLTIFEYDVFSFNLIDALSNPEKERTKQDGQNISLWLKSLASFTGTLYRRYAMMDPVPVLQYICNQLKANNSKDLVIISELILKMSGIEPLANLADNQIAALSGGRLLRMEAMMVATAGPGTAARRDIRRTGARLMDSLRESRLAVALLILIAQQRQVCVHLVPEPEAHLRYLANLADNCQEVLFQYVEFLYSQLEPGAYADLIPSTRSLCERFSIEPAIAFHIARPRLLHSMKVADDKDAEEKLRAELMKGKARAAQAKKGSEGKEGDVKKEGDEGNSEVKKESTDGDVEMGDVAKAEESDTPEEDAKTTPAATPIPIWRKGLSEAVEAADAILSDESKRVMGKHFFATFWQLSLADIQVPSERYEQEMRTVQRLLKAADTGGERKSNAFLQHQDSLDQLRAELKARTLAHQATRRRLLQEKDHWFPHNEGTTRPLLVQQLIQHCLIPRALLSPTDAMFAAKFIRLMHLHGTRNFPTVTLYDRLFIEHVAPIIFSSTENEANSYARFLQVLLDDLAPWYKSEELYTKEVIGEKLPGFQMRWGSRQGGEEIPQDELLSHSQFRNVVRKWHDQLAKAFKLCLTSGDFMRIRNAIAVMNRLAQRFPLFDAHGRELIQVVEKLTKEETRGSLKVLGQGLLATLKKYQKEWLGKPQPKIEPKAVPKENEAEQADRKADEEKAQKGTTSAAEDGAASTAPKSEPAEASATTSASPSDPAAKATNTPGPETSDRPQRQAAVSNAASPIPTGPSNDQRKASIPSSGPPKGPSAASNSGRGYEGSPPARPGAALSRTASNGAQQSARTAPRDTSSRQGNERLPPTGPRGNPSLASSRPSDATATKDDDSLATARQAALGTMMNPPQAPASTLGAQAAREKGTPGISERERANERPSSRDERDREQRDRDRDRPRDRDRGRDSRGPSSAAPSRGNSPSATRSSSRRDATERGAATTASPRDTTPARENATAGGETRDSGWGPRRERGERDRERERDNREQRERERDRDQRDRDRDRDRDRERDDRRRGGDSRRSTSDRYGSDRGRGGADTSRDRDRERERDSRRSGAASNQTAEEEATANAYSQRSSRRGEPPHVRDRREAGDEAAHQQRSHDLPPPPQQQQQQQRTRELFGNGNGASTGQGPASSVPQRVWGEPQGATSPAPLRGEREAQGSPSDRGAPPSGPSIAGSSRRSEPGAASQSQSMYPPRRDAPAPPAPHEAGEASPSTGGGSLKRSLADRLAGGPPGDAASPGGYNTGPGGQRSRPASRGGSPASPSVHTGGAQEGGPDAKRPRMQHGNSGGRGGGGRFSNGRNSFGGGGGGDEEGAAGGGARSTTPTGPAARGSNSPATGGQGGAAGSGLLRQVSISGSAARERERERREGREGQYHAQPQGQQQDEGYPRPQGHRGGGERRGSHRRNGGRGDGDRFKDRARRRAGEE</sequence>
<dbReference type="GO" id="GO:0006406">
    <property type="term" value="P:mRNA export from nucleus"/>
    <property type="evidence" value="ECO:0007669"/>
    <property type="project" value="InterPro"/>
</dbReference>
<feature type="domain" description="THO complex subunitTHOC2 C-terminal" evidence="6">
    <location>
        <begin position="1130"/>
        <end position="1428"/>
    </location>
</feature>
<evidence type="ECO:0000259" key="7">
    <source>
        <dbReference type="Pfam" id="PF11732"/>
    </source>
</evidence>
<dbReference type="GO" id="GO:0003729">
    <property type="term" value="F:mRNA binding"/>
    <property type="evidence" value="ECO:0007669"/>
    <property type="project" value="TreeGrafter"/>
</dbReference>
<dbReference type="GO" id="GO:0006397">
    <property type="term" value="P:mRNA processing"/>
    <property type="evidence" value="ECO:0007669"/>
    <property type="project" value="InterPro"/>
</dbReference>
<dbReference type="Pfam" id="PF11732">
    <property type="entry name" value="Thoc2"/>
    <property type="match status" value="1"/>
</dbReference>
<feature type="compositionally biased region" description="Basic and acidic residues" evidence="5">
    <location>
        <begin position="2199"/>
        <end position="2217"/>
    </location>
</feature>
<feature type="compositionally biased region" description="Basic and acidic residues" evidence="5">
    <location>
        <begin position="88"/>
        <end position="97"/>
    </location>
</feature>
<dbReference type="InterPro" id="IPR021726">
    <property type="entry name" value="THO_THOC2_N"/>
</dbReference>
<name>A0A316UZI4_9BASI</name>
<feature type="region of interest" description="Disordered" evidence="5">
    <location>
        <begin position="1038"/>
        <end position="1105"/>
    </location>
</feature>
<feature type="domain" description="THO complex subunit 2 N-terminal" evidence="8">
    <location>
        <begin position="24"/>
        <end position="752"/>
    </location>
</feature>
<comment type="subcellular location">
    <subcellularLocation>
        <location evidence="1">Nucleus</location>
    </subcellularLocation>
</comment>
<feature type="compositionally biased region" description="Polar residues" evidence="5">
    <location>
        <begin position="2111"/>
        <end position="2126"/>
    </location>
</feature>
<evidence type="ECO:0000313" key="9">
    <source>
        <dbReference type="EMBL" id="PWN30709.1"/>
    </source>
</evidence>
<dbReference type="Pfam" id="PF16134">
    <property type="entry name" value="THOC2_N"/>
    <property type="match status" value="1"/>
</dbReference>